<evidence type="ECO:0000313" key="1">
    <source>
        <dbReference type="EMBL" id="GLI95983.1"/>
    </source>
</evidence>
<protein>
    <recommendedName>
        <fullName evidence="3">Lipoprotein</fullName>
    </recommendedName>
</protein>
<name>A0A9W6GZI0_9HYPH</name>
<evidence type="ECO:0008006" key="3">
    <source>
        <dbReference type="Google" id="ProtNLM"/>
    </source>
</evidence>
<dbReference type="RefSeq" id="WP_281807085.1">
    <property type="nucleotide sequence ID" value="NZ_BSEC01000006.1"/>
</dbReference>
<proteinExistence type="predicted"/>
<dbReference type="AlphaFoldDB" id="A0A9W6GZI0"/>
<evidence type="ECO:0000313" key="2">
    <source>
        <dbReference type="Proteomes" id="UP001144323"/>
    </source>
</evidence>
<dbReference type="Proteomes" id="UP001144323">
    <property type="component" value="Unassembled WGS sequence"/>
</dbReference>
<accession>A0A9W6GZI0</accession>
<reference evidence="1" key="1">
    <citation type="journal article" date="2023" name="Int. J. Syst. Evol. Microbiol.">
        <title>Methylocystis iwaonis sp. nov., a type II methane-oxidizing bacterium from surface soil of a rice paddy field in Japan, and emended description of the genus Methylocystis (ex Whittenbury et al. 1970) Bowman et al. 1993.</title>
        <authorList>
            <person name="Kaise H."/>
            <person name="Sawadogo J.B."/>
            <person name="Alam M.S."/>
            <person name="Ueno C."/>
            <person name="Dianou D."/>
            <person name="Shinjo R."/>
            <person name="Asakawa S."/>
        </authorList>
    </citation>
    <scope>NUCLEOTIDE SEQUENCE</scope>
    <source>
        <strain evidence="1">LMG27198</strain>
    </source>
</reference>
<dbReference type="EMBL" id="BSEC01000006">
    <property type="protein sequence ID" value="GLI95983.1"/>
    <property type="molecule type" value="Genomic_DNA"/>
</dbReference>
<gene>
    <name evidence="1" type="ORF">LMG27198_49750</name>
</gene>
<comment type="caution">
    <text evidence="1">The sequence shown here is derived from an EMBL/GenBank/DDBJ whole genome shotgun (WGS) entry which is preliminary data.</text>
</comment>
<organism evidence="1 2">
    <name type="scientific">Methylocystis echinoides</name>
    <dbReference type="NCBI Taxonomy" id="29468"/>
    <lineage>
        <taxon>Bacteria</taxon>
        <taxon>Pseudomonadati</taxon>
        <taxon>Pseudomonadota</taxon>
        <taxon>Alphaproteobacteria</taxon>
        <taxon>Hyphomicrobiales</taxon>
        <taxon>Methylocystaceae</taxon>
        <taxon>Methylocystis</taxon>
    </lineage>
</organism>
<keyword evidence="2" id="KW-1185">Reference proteome</keyword>
<dbReference type="PROSITE" id="PS51257">
    <property type="entry name" value="PROKAR_LIPOPROTEIN"/>
    <property type="match status" value="1"/>
</dbReference>
<sequence>MRSVSLLMASVLLTLALGGCAYKPLKAPCSPDEGGAPLAYAQLPPAPPARAAVEAVDACGPMRPI</sequence>